<organism evidence="1 2">
    <name type="scientific">Metarhizobium album</name>
    <dbReference type="NCBI Taxonomy" id="2182425"/>
    <lineage>
        <taxon>Bacteria</taxon>
        <taxon>Pseudomonadati</taxon>
        <taxon>Pseudomonadota</taxon>
        <taxon>Alphaproteobacteria</taxon>
        <taxon>Hyphomicrobiales</taxon>
        <taxon>Rhizobiaceae</taxon>
        <taxon>Metarhizobium</taxon>
    </lineage>
</organism>
<proteinExistence type="predicted"/>
<comment type="caution">
    <text evidence="1">The sequence shown here is derived from an EMBL/GenBank/DDBJ whole genome shotgun (WGS) entry which is preliminary data.</text>
</comment>
<evidence type="ECO:0000313" key="2">
    <source>
        <dbReference type="Proteomes" id="UP000245252"/>
    </source>
</evidence>
<protein>
    <submittedName>
        <fullName evidence="1">Uncharacterized protein</fullName>
    </submittedName>
</protein>
<dbReference type="RefSeq" id="WP_109461201.1">
    <property type="nucleotide sequence ID" value="NZ_QFBC01000016.1"/>
</dbReference>
<keyword evidence="2" id="KW-1185">Reference proteome</keyword>
<sequence length="100" mass="11005">MRAAREIFAFHVVPGTDEILGFAETLGIARQEVSQHFEGLRAMEASIDAGIAIYKVGLKDPRLSDIVAILNNPEDASDRLIETIERVETISCARQNHGKT</sequence>
<reference evidence="1 2" key="1">
    <citation type="submission" date="2018-05" db="EMBL/GenBank/DDBJ databases">
        <title>The draft genome of strain NS-104.</title>
        <authorList>
            <person name="Hang P."/>
            <person name="Jiang J."/>
        </authorList>
    </citation>
    <scope>NUCLEOTIDE SEQUENCE [LARGE SCALE GENOMIC DNA]</scope>
    <source>
        <strain evidence="1 2">NS-104</strain>
    </source>
</reference>
<evidence type="ECO:0000313" key="1">
    <source>
        <dbReference type="EMBL" id="PWE53450.1"/>
    </source>
</evidence>
<name>A0A2U2DJK1_9HYPH</name>
<accession>A0A2U2DJK1</accession>
<dbReference type="AlphaFoldDB" id="A0A2U2DJK1"/>
<dbReference type="OrthoDB" id="8420599at2"/>
<dbReference type="Proteomes" id="UP000245252">
    <property type="component" value="Unassembled WGS sequence"/>
</dbReference>
<dbReference type="EMBL" id="QFBC01000016">
    <property type="protein sequence ID" value="PWE53450.1"/>
    <property type="molecule type" value="Genomic_DNA"/>
</dbReference>
<gene>
    <name evidence="1" type="ORF">DEM27_26265</name>
</gene>